<feature type="domain" description="Exocyst complex subunit Exo70 C-terminal" evidence="4">
    <location>
        <begin position="285"/>
        <end position="632"/>
    </location>
</feature>
<keyword evidence="2 3" id="KW-0813">Transport</keyword>
<dbReference type="Pfam" id="PF03081">
    <property type="entry name" value="Exo70_C"/>
    <property type="match status" value="1"/>
</dbReference>
<sequence>MAEMVGIKNIVAARTLLNTSLERSRALAMELDKTGPRLEQIKQRLPSLEAAVTFMRMRKCSFVAVRDQIDGVIGPASAVLNVFYAVRELEKSLLSEALSNLFNYLSIMKQLEEAMKFLADNCRLIIQWLEGILEALEGNPDIDDQYILNVKRPIRILQELQDTDVRARLKGGVLFEALGKLETEFKRLLTKNTVPFALIDSSSSSQAKQANCIAPSLMPVGVIQKLQAIIHRLKANGRFENCISVYVEVRSSNITTSLQVLDLEYLENSITEFDDAHDIEGSIDNWCKHLVLVVKNLFEPEYKFCSDVFDKIGSDVRMSCFAKVAAQSGIHSFLQFGKNVTECKKDPIKLLKLLDIFAVLDNLRVEFNCLFGGEAYGEIQSLTRYVIKRVVNGACEIFWELPLQVELQRKTSPPSNGSVPQLVSFVTDYCNQLLGDKYKPTLTQVLVIHHSWKQEKYQERVFASQVYNIIKEIALNLDAWSSAHHDITLSYLFMMNNHSHFCKLKGTKLGEMMGKSWLRSHEQYKDYYAGLYMRESWGKLLLLLNQKSNTREVIKKRLRAFNEAFDCVYKKQSNWVVNDQSLKETICKLVVQALVPAYRNYLKSYGVLTEEDVSASKHVKYSVLSFENMLSSLFEPKLTKYGSSRQLHFIGKIKDVVTNQFHLMLTAI</sequence>
<comment type="caution">
    <text evidence="5">The sequence shown here is derived from an EMBL/GenBank/DDBJ whole genome shotgun (WGS) entry which is preliminary data.</text>
</comment>
<dbReference type="EMBL" id="JAFEMO010000009">
    <property type="protein sequence ID" value="KAH7564906.1"/>
    <property type="molecule type" value="Genomic_DNA"/>
</dbReference>
<organism evidence="5 6">
    <name type="scientific">Xanthoceras sorbifolium</name>
    <dbReference type="NCBI Taxonomy" id="99658"/>
    <lineage>
        <taxon>Eukaryota</taxon>
        <taxon>Viridiplantae</taxon>
        <taxon>Streptophyta</taxon>
        <taxon>Embryophyta</taxon>
        <taxon>Tracheophyta</taxon>
        <taxon>Spermatophyta</taxon>
        <taxon>Magnoliopsida</taxon>
        <taxon>eudicotyledons</taxon>
        <taxon>Gunneridae</taxon>
        <taxon>Pentapetalae</taxon>
        <taxon>rosids</taxon>
        <taxon>malvids</taxon>
        <taxon>Sapindales</taxon>
        <taxon>Sapindaceae</taxon>
        <taxon>Xanthoceroideae</taxon>
        <taxon>Xanthoceras</taxon>
    </lineage>
</organism>
<evidence type="ECO:0000256" key="1">
    <source>
        <dbReference type="ARBA" id="ARBA00006756"/>
    </source>
</evidence>
<dbReference type="InterPro" id="IPR016159">
    <property type="entry name" value="Cullin_repeat-like_dom_sf"/>
</dbReference>
<reference evidence="5 6" key="1">
    <citation type="submission" date="2021-02" db="EMBL/GenBank/DDBJ databases">
        <title>Plant Genome Project.</title>
        <authorList>
            <person name="Zhang R.-G."/>
        </authorList>
    </citation>
    <scope>NUCLEOTIDE SEQUENCE [LARGE SCALE GENOMIC DNA]</scope>
    <source>
        <tissue evidence="5">Leaves</tissue>
    </source>
</reference>
<keyword evidence="3" id="KW-0268">Exocytosis</keyword>
<evidence type="ECO:0000256" key="2">
    <source>
        <dbReference type="ARBA" id="ARBA00022448"/>
    </source>
</evidence>
<keyword evidence="3" id="KW-0653">Protein transport</keyword>
<dbReference type="Pfam" id="PF20669">
    <property type="entry name" value="Exo70_N"/>
    <property type="match status" value="1"/>
</dbReference>
<dbReference type="InterPro" id="IPR046364">
    <property type="entry name" value="Exo70_C"/>
</dbReference>
<protein>
    <recommendedName>
        <fullName evidence="3">Exocyst subunit Exo70 family protein</fullName>
    </recommendedName>
</protein>
<dbReference type="PANTHER" id="PTHR12542:SF95">
    <property type="entry name" value="EXOCYST SUBUNIT EXO70 FAMILY PROTEIN"/>
    <property type="match status" value="1"/>
</dbReference>
<comment type="function">
    <text evidence="3">Component of the exocyst complex.</text>
</comment>
<evidence type="ECO:0000259" key="4">
    <source>
        <dbReference type="Pfam" id="PF03081"/>
    </source>
</evidence>
<accession>A0ABQ8HKM1</accession>
<name>A0ABQ8HKM1_9ROSI</name>
<evidence type="ECO:0000313" key="6">
    <source>
        <dbReference type="Proteomes" id="UP000827721"/>
    </source>
</evidence>
<comment type="similarity">
    <text evidence="1 3">Belongs to the EXO70 family.</text>
</comment>
<dbReference type="SUPFAM" id="SSF74788">
    <property type="entry name" value="Cullin repeat-like"/>
    <property type="match status" value="1"/>
</dbReference>
<gene>
    <name evidence="5" type="ORF">JRO89_XS09G0063700</name>
</gene>
<keyword evidence="6" id="KW-1185">Reference proteome</keyword>
<dbReference type="InterPro" id="IPR004140">
    <property type="entry name" value="Exo70"/>
</dbReference>
<dbReference type="PANTHER" id="PTHR12542">
    <property type="entry name" value="EXOCYST COMPLEX PROTEIN EXO70"/>
    <property type="match status" value="1"/>
</dbReference>
<dbReference type="Proteomes" id="UP000827721">
    <property type="component" value="Unassembled WGS sequence"/>
</dbReference>
<evidence type="ECO:0000256" key="3">
    <source>
        <dbReference type="RuleBase" id="RU365026"/>
    </source>
</evidence>
<dbReference type="Gene3D" id="1.20.1280.170">
    <property type="entry name" value="Exocyst complex component Exo70"/>
    <property type="match status" value="1"/>
</dbReference>
<evidence type="ECO:0000313" key="5">
    <source>
        <dbReference type="EMBL" id="KAH7564906.1"/>
    </source>
</evidence>
<proteinExistence type="inferred from homology"/>